<gene>
    <name evidence="2" type="ORF">ebA2571</name>
</gene>
<reference evidence="2 3" key="1">
    <citation type="journal article" date="2005" name="Arch. Microbiol.">
        <title>The genome sequence of an anaerobic aromatic-degrading denitrifying bacterium, strain EbN1.</title>
        <authorList>
            <person name="Rabus R."/>
            <person name="Kube M."/>
            <person name="Heider J."/>
            <person name="Beck A."/>
            <person name="Heitmann K."/>
            <person name="Widdel F."/>
            <person name="Reinhardt R."/>
        </authorList>
    </citation>
    <scope>NUCLEOTIDE SEQUENCE [LARGE SCALE GENOMIC DNA]</scope>
    <source>
        <strain evidence="2 3">EbN1</strain>
    </source>
</reference>
<dbReference type="AlphaFoldDB" id="Q5P541"/>
<evidence type="ECO:0000313" key="2">
    <source>
        <dbReference type="EMBL" id="CAI07571.1"/>
    </source>
</evidence>
<keyword evidence="3" id="KW-1185">Reference proteome</keyword>
<dbReference type="HOGENOM" id="CLU_3004001_0_0_4"/>
<dbReference type="KEGG" id="eba:ebA2571"/>
<organism evidence="2 3">
    <name type="scientific">Aromatoleum aromaticum (strain DSM 19018 / LMG 30748 / EbN1)</name>
    <name type="common">Azoarcus sp. (strain EbN1)</name>
    <dbReference type="NCBI Taxonomy" id="76114"/>
    <lineage>
        <taxon>Bacteria</taxon>
        <taxon>Pseudomonadati</taxon>
        <taxon>Pseudomonadota</taxon>
        <taxon>Betaproteobacteria</taxon>
        <taxon>Rhodocyclales</taxon>
        <taxon>Rhodocyclaceae</taxon>
        <taxon>Aromatoleum</taxon>
    </lineage>
</organism>
<protein>
    <submittedName>
        <fullName evidence="2">Uncharacterized protein</fullName>
    </submittedName>
</protein>
<evidence type="ECO:0000313" key="3">
    <source>
        <dbReference type="Proteomes" id="UP000006552"/>
    </source>
</evidence>
<sequence>MSLVLCIVCAADCLISIFLLRCGHVIVRATASAGKTPGSIRHSGNDIISTKEVRST</sequence>
<dbReference type="Proteomes" id="UP000006552">
    <property type="component" value="Chromosome"/>
</dbReference>
<feature type="region of interest" description="Disordered" evidence="1">
    <location>
        <begin position="34"/>
        <end position="56"/>
    </location>
</feature>
<name>Q5P541_AROAE</name>
<dbReference type="EMBL" id="CR555306">
    <property type="protein sequence ID" value="CAI07571.1"/>
    <property type="molecule type" value="Genomic_DNA"/>
</dbReference>
<accession>Q5P541</accession>
<dbReference type="STRING" id="76114.ebA2571"/>
<evidence type="ECO:0000256" key="1">
    <source>
        <dbReference type="SAM" id="MobiDB-lite"/>
    </source>
</evidence>
<proteinExistence type="predicted"/>